<evidence type="ECO:0000313" key="3">
    <source>
        <dbReference type="Proteomes" id="UP000195880"/>
    </source>
</evidence>
<reference evidence="2 3" key="1">
    <citation type="submission" date="2017-05" db="EMBL/GenBank/DDBJ databases">
        <title>Streptomyces alboflavus Genome sequencing and assembly.</title>
        <authorList>
            <person name="Wang Y."/>
            <person name="Du B."/>
            <person name="Ding Y."/>
            <person name="Liu H."/>
            <person name="Hou Q."/>
            <person name="Liu K."/>
            <person name="Wang C."/>
            <person name="Yao L."/>
        </authorList>
    </citation>
    <scope>NUCLEOTIDE SEQUENCE [LARGE SCALE GENOMIC DNA]</scope>
    <source>
        <strain evidence="2 3">MDJK44</strain>
    </source>
</reference>
<evidence type="ECO:0000313" key="2">
    <source>
        <dbReference type="EMBL" id="ARX85949.1"/>
    </source>
</evidence>
<keyword evidence="3" id="KW-1185">Reference proteome</keyword>
<organism evidence="2 3">
    <name type="scientific">Streptomyces alboflavus</name>
    <dbReference type="NCBI Taxonomy" id="67267"/>
    <lineage>
        <taxon>Bacteria</taxon>
        <taxon>Bacillati</taxon>
        <taxon>Actinomycetota</taxon>
        <taxon>Actinomycetes</taxon>
        <taxon>Kitasatosporales</taxon>
        <taxon>Streptomycetaceae</taxon>
        <taxon>Streptomyces</taxon>
    </lineage>
</organism>
<name>A0A1Z1WHW1_9ACTN</name>
<dbReference type="Proteomes" id="UP000195880">
    <property type="component" value="Chromosome"/>
</dbReference>
<sequence>MAGAGSLAVPELVEEAHGASAEEPFGDEAGGGGELPGRKARGAVRARAGRASRGAWSPRVRTARPVAAPRASRSIQATE</sequence>
<dbReference type="AlphaFoldDB" id="A0A1Z1WHW1"/>
<feature type="region of interest" description="Disordered" evidence="1">
    <location>
        <begin position="1"/>
        <end position="79"/>
    </location>
</feature>
<evidence type="ECO:0000256" key="1">
    <source>
        <dbReference type="SAM" id="MobiDB-lite"/>
    </source>
</evidence>
<dbReference type="EMBL" id="CP021748">
    <property type="protein sequence ID" value="ARX85949.1"/>
    <property type="molecule type" value="Genomic_DNA"/>
</dbReference>
<protein>
    <submittedName>
        <fullName evidence="2">Uncharacterized protein</fullName>
    </submittedName>
</protein>
<gene>
    <name evidence="2" type="ORF">SMD44_05418</name>
</gene>
<feature type="compositionally biased region" description="Basic residues" evidence="1">
    <location>
        <begin position="38"/>
        <end position="50"/>
    </location>
</feature>
<proteinExistence type="predicted"/>
<dbReference type="KEGG" id="salf:SMD44_05418"/>
<feature type="compositionally biased region" description="Low complexity" evidence="1">
    <location>
        <begin position="51"/>
        <end position="79"/>
    </location>
</feature>
<accession>A0A1Z1WHW1</accession>